<evidence type="ECO:0000313" key="9">
    <source>
        <dbReference type="EMBL" id="SEP01599.1"/>
    </source>
</evidence>
<organism evidence="9 10">
    <name type="scientific">Aquisalimonas asiatica</name>
    <dbReference type="NCBI Taxonomy" id="406100"/>
    <lineage>
        <taxon>Bacteria</taxon>
        <taxon>Pseudomonadati</taxon>
        <taxon>Pseudomonadota</taxon>
        <taxon>Gammaproteobacteria</taxon>
        <taxon>Chromatiales</taxon>
        <taxon>Ectothiorhodospiraceae</taxon>
        <taxon>Aquisalimonas</taxon>
    </lineage>
</organism>
<evidence type="ECO:0000313" key="10">
    <source>
        <dbReference type="Proteomes" id="UP000199657"/>
    </source>
</evidence>
<keyword evidence="3" id="KW-0813">Transport</keyword>
<proteinExistence type="inferred from homology"/>
<evidence type="ECO:0000256" key="5">
    <source>
        <dbReference type="ARBA" id="ARBA00022692"/>
    </source>
</evidence>
<evidence type="ECO:0000256" key="7">
    <source>
        <dbReference type="ARBA" id="ARBA00023136"/>
    </source>
</evidence>
<keyword evidence="10" id="KW-1185">Reference proteome</keyword>
<sequence length="341" mass="34323">MSAADGGVSPAASPAAALGAGRLIAPLLTLAAVAVVSLLVAVAIGSVHIPPADLWAVLTGDGSPLHRTLVLELRAPRALAAFAVGGLLAVAGALMQVLLRNPLADPYVLGLSGGAAVGALAAMLLGLGAAAVSGSAFVGALLSTVLVFGLAHGTGSWTPTRLLLTGVVVAAGWGAVITFMLAVGPTERLPGMLYWLMGDLTYARTPWVAFATLLGICLLLMPLGRSLNVLARGPMQAAALGVPVRGLEWSIYVGASLITAVAVTTAGSIGFVGLVVPHMLRLVLGNDQRLILPAAALAGGALLVLADTLARTMIAPEQLPVGVITALLGVPTFLYLLYRSR</sequence>
<dbReference type="SUPFAM" id="SSF81345">
    <property type="entry name" value="ABC transporter involved in vitamin B12 uptake, BtuC"/>
    <property type="match status" value="1"/>
</dbReference>
<feature type="transmembrane region" description="Helical" evidence="8">
    <location>
        <begin position="78"/>
        <end position="99"/>
    </location>
</feature>
<dbReference type="Gene3D" id="1.10.3470.10">
    <property type="entry name" value="ABC transporter involved in vitamin B12 uptake, BtuC"/>
    <property type="match status" value="1"/>
</dbReference>
<evidence type="ECO:0000256" key="8">
    <source>
        <dbReference type="SAM" id="Phobius"/>
    </source>
</evidence>
<feature type="transmembrane region" description="Helical" evidence="8">
    <location>
        <begin position="106"/>
        <end position="125"/>
    </location>
</feature>
<feature type="transmembrane region" description="Helical" evidence="8">
    <location>
        <begin position="251"/>
        <end position="278"/>
    </location>
</feature>
<dbReference type="PANTHER" id="PTHR30472:SF25">
    <property type="entry name" value="ABC TRANSPORTER PERMEASE PROTEIN MJ0876-RELATED"/>
    <property type="match status" value="1"/>
</dbReference>
<accession>A0A1H8UEF4</accession>
<dbReference type="EMBL" id="FOEG01000006">
    <property type="protein sequence ID" value="SEP01599.1"/>
    <property type="molecule type" value="Genomic_DNA"/>
</dbReference>
<dbReference type="Pfam" id="PF01032">
    <property type="entry name" value="FecCD"/>
    <property type="match status" value="1"/>
</dbReference>
<feature type="transmembrane region" description="Helical" evidence="8">
    <location>
        <begin position="319"/>
        <end position="338"/>
    </location>
</feature>
<dbReference type="InterPro" id="IPR000522">
    <property type="entry name" value="ABC_transptr_permease_BtuC"/>
</dbReference>
<feature type="transmembrane region" description="Helical" evidence="8">
    <location>
        <begin position="206"/>
        <end position="230"/>
    </location>
</feature>
<dbReference type="STRING" id="406100.SAMN04488052_106145"/>
<keyword evidence="5 8" id="KW-0812">Transmembrane</keyword>
<keyword evidence="7 8" id="KW-0472">Membrane</keyword>
<feature type="transmembrane region" description="Helical" evidence="8">
    <location>
        <begin position="27"/>
        <end position="49"/>
    </location>
</feature>
<evidence type="ECO:0000256" key="2">
    <source>
        <dbReference type="ARBA" id="ARBA00007935"/>
    </source>
</evidence>
<evidence type="ECO:0000256" key="3">
    <source>
        <dbReference type="ARBA" id="ARBA00022448"/>
    </source>
</evidence>
<dbReference type="FunFam" id="1.10.3470.10:FF:000001">
    <property type="entry name" value="Vitamin B12 ABC transporter permease BtuC"/>
    <property type="match status" value="1"/>
</dbReference>
<dbReference type="PANTHER" id="PTHR30472">
    <property type="entry name" value="FERRIC ENTEROBACTIN TRANSPORT SYSTEM PERMEASE PROTEIN"/>
    <property type="match status" value="1"/>
</dbReference>
<protein>
    <submittedName>
        <fullName evidence="9">Iron complex transport system permease protein</fullName>
    </submittedName>
</protein>
<comment type="subcellular location">
    <subcellularLocation>
        <location evidence="1">Cell membrane</location>
        <topology evidence="1">Multi-pass membrane protein</topology>
    </subcellularLocation>
</comment>
<reference evidence="9 10" key="1">
    <citation type="submission" date="2016-10" db="EMBL/GenBank/DDBJ databases">
        <authorList>
            <person name="de Groot N.N."/>
        </authorList>
    </citation>
    <scope>NUCLEOTIDE SEQUENCE [LARGE SCALE GENOMIC DNA]</scope>
    <source>
        <strain evidence="9 10">CGMCC 1.6291</strain>
    </source>
</reference>
<dbReference type="Proteomes" id="UP000199657">
    <property type="component" value="Unassembled WGS sequence"/>
</dbReference>
<evidence type="ECO:0000256" key="1">
    <source>
        <dbReference type="ARBA" id="ARBA00004651"/>
    </source>
</evidence>
<comment type="similarity">
    <text evidence="2">Belongs to the binding-protein-dependent transport system permease family. FecCD subfamily.</text>
</comment>
<keyword evidence="4" id="KW-1003">Cell membrane</keyword>
<evidence type="ECO:0000256" key="4">
    <source>
        <dbReference type="ARBA" id="ARBA00022475"/>
    </source>
</evidence>
<feature type="transmembrane region" description="Helical" evidence="8">
    <location>
        <begin position="131"/>
        <end position="150"/>
    </location>
</feature>
<feature type="transmembrane region" description="Helical" evidence="8">
    <location>
        <begin position="290"/>
        <end position="310"/>
    </location>
</feature>
<dbReference type="AlphaFoldDB" id="A0A1H8UEF4"/>
<dbReference type="GO" id="GO:0022857">
    <property type="term" value="F:transmembrane transporter activity"/>
    <property type="evidence" value="ECO:0007669"/>
    <property type="project" value="InterPro"/>
</dbReference>
<gene>
    <name evidence="9" type="ORF">SAMN04488052_106145</name>
</gene>
<dbReference type="CDD" id="cd06550">
    <property type="entry name" value="TM_ABC_iron-siderophores_like"/>
    <property type="match status" value="1"/>
</dbReference>
<dbReference type="InterPro" id="IPR037294">
    <property type="entry name" value="ABC_BtuC-like"/>
</dbReference>
<evidence type="ECO:0000256" key="6">
    <source>
        <dbReference type="ARBA" id="ARBA00022989"/>
    </source>
</evidence>
<feature type="transmembrane region" description="Helical" evidence="8">
    <location>
        <begin position="162"/>
        <end position="186"/>
    </location>
</feature>
<name>A0A1H8UEF4_9GAMM</name>
<keyword evidence="6 8" id="KW-1133">Transmembrane helix</keyword>
<dbReference type="GO" id="GO:0005886">
    <property type="term" value="C:plasma membrane"/>
    <property type="evidence" value="ECO:0007669"/>
    <property type="project" value="UniProtKB-SubCell"/>
</dbReference>